<dbReference type="NCBIfam" id="TIGR04183">
    <property type="entry name" value="Por_Secre_tail"/>
    <property type="match status" value="1"/>
</dbReference>
<dbReference type="InterPro" id="IPR026444">
    <property type="entry name" value="Secre_tail"/>
</dbReference>
<dbReference type="InterPro" id="IPR008964">
    <property type="entry name" value="Invasin/intimin_cell_adhesion"/>
</dbReference>
<keyword evidence="1" id="KW-0732">Signal</keyword>
<dbReference type="RefSeq" id="WP_035126921.1">
    <property type="nucleotide sequence ID" value="NZ_JRHH01000004.1"/>
</dbReference>
<dbReference type="Gene3D" id="2.60.40.1080">
    <property type="match status" value="3"/>
</dbReference>
<dbReference type="OrthoDB" id="9803927at2"/>
<keyword evidence="4" id="KW-1185">Reference proteome</keyword>
<evidence type="ECO:0000256" key="1">
    <source>
        <dbReference type="ARBA" id="ARBA00022729"/>
    </source>
</evidence>
<dbReference type="SUPFAM" id="SSF49373">
    <property type="entry name" value="Invasin/intimin cell-adhesion fragments"/>
    <property type="match status" value="2"/>
</dbReference>
<gene>
    <name evidence="3" type="ORF">LG45_10670</name>
</gene>
<evidence type="ECO:0000313" key="4">
    <source>
        <dbReference type="Proteomes" id="UP000029554"/>
    </source>
</evidence>
<dbReference type="Pfam" id="PF18657">
    <property type="entry name" value="YDG"/>
    <property type="match status" value="2"/>
</dbReference>
<dbReference type="SUPFAM" id="SSF49265">
    <property type="entry name" value="Fibronectin type III"/>
    <property type="match status" value="1"/>
</dbReference>
<dbReference type="Pfam" id="PF18962">
    <property type="entry name" value="Por_Secre_tail"/>
    <property type="match status" value="1"/>
</dbReference>
<accession>A0A095UYH4</accession>
<dbReference type="PROSITE" id="PS50853">
    <property type="entry name" value="FN3"/>
    <property type="match status" value="1"/>
</dbReference>
<dbReference type="InterPro" id="IPR041248">
    <property type="entry name" value="YDG"/>
</dbReference>
<dbReference type="Proteomes" id="UP000029554">
    <property type="component" value="Unassembled WGS sequence"/>
</dbReference>
<dbReference type="SMART" id="SM00060">
    <property type="entry name" value="FN3"/>
    <property type="match status" value="2"/>
</dbReference>
<sequence>MKNNLLFFKVTSSSFWSLTLMLLLVSIKGLGQTNPTAQNLPYTQNFGTATFTSMPAGMAAWNSTTNRITQAAAEGAQPGGNATIAAQTAPLSTGGVHGYASSSNARAYIQQSSNATNGNSMIAVAINTGTATSISVSYQLELINVGVTTQDFGHSLQYRLGITGAWTTISGSAMTFGAVTSYTTSTRSFTVTGLAASSVYQIRWVTWRPDGTGASKGIGIDNISIAAAATVPLAPTINSITPGDGQLSVAFTTGGNGGSAITNYKYSTNGGISFTACSPAQTTSPIIITGLTNGTSYNVQIRAVNAIGDGAATASTAGTPVAPSVNPTFNAYPSVNKNYGDANGFAMTASSDSSGSFTYTSSNTNVATITNAGIVTIKAVGTTTINANQAAALGFNAGSTSTTLTVNQALTGLTITANGVSKTYGTTISGGSSAAFTVSGLLYSDTLGTSPSVTNTYGIGAAVNDSATLSMLSPAIYTDSVTPSNLTNGSGATYNAANYAATTYISGDITVNKANQFITFSATDSKVYGTADYAPNATSSTSGINAISYSSSNTNVAEIVSGNIHIVGVGTVTITASQATDDNYNATTADQTLTVIPKNLTITGITANNKPFDGNTIATLSGTPSLVGIVGSDDVTLTGTPMATFVSSAIDSAIQVDVTDYNLNGTTAVNYSLTQPTLFADIFATTATIFTSGTLTAVNTTYGSPSTTPTNFNVSGQSLAESILVTAPIGFEVSLSNGSSYGTTVTVGGAGTIVSTPIYVRLASTTAAGTYSGDVTLSSSGATSVTIATVSSTVSPKELTFTGLIGVDKTYDTTTTATVTGTATLNGIVGLDDVAVNNSSVTYNFDTANAGTNKPITAVGFTLDGASSTNYTLAQPIGITATILKAASTISVTGANAYTYDALPQGPSTSTVTGSTEAVTYLYTGVNPVVASSASKPTNAGSYTVVATVATDTNYESATSTEYAFIINKAEQIITLEATDTRTASTTSYTLTQNATSGLAILYTTSDSEIITISGNTVTIVGPGNAIITANQGGNENYNAALQKTQILSVTQPICISNTGNISWTFATASPSTSQPNVTVGALSQGNNNGTTTLITSVSASSGYSGSTGTNNAGAAVPLGALNNATSTHFAFTITPTAGYNFTLNNISFGTRSTGSGPQLYTVRSSADNYSTNLVSGSISNNSTWQLKSHTGINFVGQGNGTPITFRIYGTNGTGNPGADTANWRIDDLNLNLTVSNTPSVATAGSNQTICGLTSTSLGGNTPQTGTGTWSQVSGVGTTTFSSVNSGASTATASEVGTYVYRWTIANGCSTTFSADVTVIYNAVTTNTTTISTCDSYTWTAGNGTTYTTSGTYTYVNGCTTEILDLTIAPSTANTTTISACDAYTWTAGNGNTYTASGTYSFINGCHTETLELTINSNSIVSQPSNASLCMSIGATATFTTASGSLNASFKWYSQLVNDDPLTGTWTLLANNDNYSGTTSANLIVTKTEPTVPENGTKYRVVVTSDCGVITSNYAIISDLPIPATPSTLLLTNDNAVLPATPSTPVTAIAIYVGTETEFRLTATAVDNVLYQWTLPLGMTSTSTDPLTGLTITNGNTIFVKFSASSATTPLLPYVQTINTLGCYSIPKATAPLTRILPTAPVINMNNGITTAPITSFAPYMGTNTVLRLSLTSAVGATSYEWELPEGVVRMTALSGGTVTTSTSSVDPFIYVNFSGVTNLNTSSYTPTSGVLTHVLRIGAKSKNGVGVSITTNSSVINPTTTSTAKLMTLIAVKPSPPAVLSLNNGVTTTAITTISGLIGNQGIYRLSASAATLASAYEWELPFGVTRVSGLNDETVENSTISTAPFIYVKFTDNVSVAYLQFGVKAINGVGSSINNNTALTPTTTSTAKLLRLATTVPVAPTTLTLNDGITSTAITAISKLIGEQGTYRLSAATSTLANSYEWELPNGVTRVTALDGLTIDNATSSVNPFIYVKFTDAVAPGILQFGVKALNGVGNSITNNVALLPATTSSARLLRLTVAIPVAPTSLVLSESGSTTAITVASKYIGKPTTLKLTAAPSVLANTYLWELPLGVTRTDLNGEPVAGLTSTDSFIYVNFSEFVVENSTTISLLFGVKALNNVGSSITINLAPNEASTARLLKVTAGLPYTVGTVTGDVSVCNRSEGYTYSFTATASANYYTITAPLSAIITSPSFPSNSSNILTTTDLSFTVVYLGTSAFSPTDKSLSIKSGNAFGLSANTRTLLLTKISCPTPPARMVTEKTDAFDVVAYPNPSTNTFQFNFTTNSDDQVEIKVYDMLGKLIETRQLNTLKNTILEVGNNYPSGIYNVVVAQGENIKTLRLIKK</sequence>
<name>A0A095UYH4_9FLAO</name>
<feature type="domain" description="Fibronectin type-III" evidence="2">
    <location>
        <begin position="231"/>
        <end position="324"/>
    </location>
</feature>
<dbReference type="InterPro" id="IPR003961">
    <property type="entry name" value="FN3_dom"/>
</dbReference>
<protein>
    <recommendedName>
        <fullName evidence="2">Fibronectin type-III domain-containing protein</fullName>
    </recommendedName>
</protein>
<proteinExistence type="predicted"/>
<evidence type="ECO:0000313" key="3">
    <source>
        <dbReference type="EMBL" id="KGD67590.1"/>
    </source>
</evidence>
<dbReference type="Pfam" id="PF02368">
    <property type="entry name" value="Big_2"/>
    <property type="match status" value="1"/>
</dbReference>
<dbReference type="eggNOG" id="COG4625">
    <property type="taxonomic scope" value="Bacteria"/>
</dbReference>
<dbReference type="InterPro" id="IPR036116">
    <property type="entry name" value="FN3_sf"/>
</dbReference>
<dbReference type="CDD" id="cd00063">
    <property type="entry name" value="FN3"/>
    <property type="match status" value="1"/>
</dbReference>
<dbReference type="EMBL" id="JRHH01000004">
    <property type="protein sequence ID" value="KGD67590.1"/>
    <property type="molecule type" value="Genomic_DNA"/>
</dbReference>
<dbReference type="eggNOG" id="COG4733">
    <property type="taxonomic scope" value="Bacteria"/>
</dbReference>
<organism evidence="3 4">
    <name type="scientific">Flavobacterium aquatile LMG 4008 = ATCC 11947</name>
    <dbReference type="NCBI Taxonomy" id="1453498"/>
    <lineage>
        <taxon>Bacteria</taxon>
        <taxon>Pseudomonadati</taxon>
        <taxon>Bacteroidota</taxon>
        <taxon>Flavobacteriia</taxon>
        <taxon>Flavobacteriales</taxon>
        <taxon>Flavobacteriaceae</taxon>
        <taxon>Flavobacterium</taxon>
    </lineage>
</organism>
<dbReference type="eggNOG" id="COG3209">
    <property type="taxonomic scope" value="Bacteria"/>
</dbReference>
<dbReference type="Gene3D" id="2.60.40.10">
    <property type="entry name" value="Immunoglobulins"/>
    <property type="match status" value="1"/>
</dbReference>
<dbReference type="InterPro" id="IPR003343">
    <property type="entry name" value="Big_2"/>
</dbReference>
<dbReference type="eggNOG" id="COG2911">
    <property type="taxonomic scope" value="Bacteria"/>
</dbReference>
<comment type="caution">
    <text evidence="3">The sequence shown here is derived from an EMBL/GenBank/DDBJ whole genome shotgun (WGS) entry which is preliminary data.</text>
</comment>
<reference evidence="3 4" key="1">
    <citation type="submission" date="2014-09" db="EMBL/GenBank/DDBJ databases">
        <title>Whole Genome Shotgun of Flavobacterium aquatile LMG 4008.</title>
        <authorList>
            <person name="Gale A.N."/>
            <person name="Pipes S.E."/>
            <person name="Newman J.D."/>
        </authorList>
    </citation>
    <scope>NUCLEOTIDE SEQUENCE [LARGE SCALE GENOMIC DNA]</scope>
    <source>
        <strain evidence="3 4">LMG 4008</strain>
    </source>
</reference>
<dbReference type="InterPro" id="IPR013783">
    <property type="entry name" value="Ig-like_fold"/>
</dbReference>
<evidence type="ECO:0000259" key="2">
    <source>
        <dbReference type="PROSITE" id="PS50853"/>
    </source>
</evidence>
<dbReference type="eggNOG" id="COG1357">
    <property type="taxonomic scope" value="Bacteria"/>
</dbReference>